<dbReference type="InterPro" id="IPR038718">
    <property type="entry name" value="SNF2-like_sf"/>
</dbReference>
<dbReference type="InterPro" id="IPR013083">
    <property type="entry name" value="Znf_RING/FYVE/PHD"/>
</dbReference>
<dbReference type="InterPro" id="IPR001841">
    <property type="entry name" value="Znf_RING"/>
</dbReference>
<dbReference type="InterPro" id="IPR011011">
    <property type="entry name" value="Znf_FYVE_PHD"/>
</dbReference>
<dbReference type="InterPro" id="IPR027417">
    <property type="entry name" value="P-loop_NTPase"/>
</dbReference>
<name>A0A1J3ESB3_NOCCA</name>
<dbReference type="InterPro" id="IPR000330">
    <property type="entry name" value="SNF2_N"/>
</dbReference>
<dbReference type="InterPro" id="IPR014001">
    <property type="entry name" value="Helicase_ATP-bd"/>
</dbReference>
<dbReference type="SMART" id="SM00184">
    <property type="entry name" value="RING"/>
    <property type="match status" value="1"/>
</dbReference>
<feature type="domain" description="Helicase C-terminal" evidence="10">
    <location>
        <begin position="1417"/>
        <end position="1583"/>
    </location>
</feature>
<dbReference type="Gene3D" id="3.30.40.10">
    <property type="entry name" value="Zinc/RING finger domain, C3HC4 (zinc finger)"/>
    <property type="match status" value="2"/>
</dbReference>
<feature type="compositionally biased region" description="Basic and acidic residues" evidence="7">
    <location>
        <begin position="23"/>
        <end position="41"/>
    </location>
</feature>
<dbReference type="EMBL" id="GEVK01019752">
    <property type="protein sequence ID" value="JAU33080.1"/>
    <property type="molecule type" value="Transcribed_RNA"/>
</dbReference>
<protein>
    <submittedName>
        <fullName evidence="11">E3 ubiquitin-protein ligase SHPRH</fullName>
    </submittedName>
</protein>
<dbReference type="PANTHER" id="PTHR45865:SF1">
    <property type="entry name" value="E3 UBIQUITIN-PROTEIN LIGASE SHPRH"/>
    <property type="match status" value="1"/>
</dbReference>
<dbReference type="CDD" id="cd18070">
    <property type="entry name" value="DEXQc_SHPRH"/>
    <property type="match status" value="1"/>
</dbReference>
<dbReference type="Gene3D" id="3.40.50.300">
    <property type="entry name" value="P-loop containing nucleotide triphosphate hydrolases"/>
    <property type="match status" value="1"/>
</dbReference>
<feature type="region of interest" description="Disordered" evidence="7">
    <location>
        <begin position="1589"/>
        <end position="1614"/>
    </location>
</feature>
<dbReference type="Pfam" id="PF21325">
    <property type="entry name" value="SHPRH_helical-1st"/>
    <property type="match status" value="1"/>
</dbReference>
<dbReference type="InterPro" id="IPR052583">
    <property type="entry name" value="ATP-helicase/E3_Ub-Ligase"/>
</dbReference>
<dbReference type="InterPro" id="IPR001965">
    <property type="entry name" value="Znf_PHD"/>
</dbReference>
<dbReference type="PROSITE" id="PS51192">
    <property type="entry name" value="HELICASE_ATP_BIND_1"/>
    <property type="match status" value="1"/>
</dbReference>
<dbReference type="Pfam" id="PF00176">
    <property type="entry name" value="SNF2-rel_dom"/>
    <property type="match status" value="1"/>
</dbReference>
<organism evidence="11">
    <name type="scientific">Noccaea caerulescens</name>
    <name type="common">Alpine penny-cress</name>
    <name type="synonym">Thlaspi caerulescens</name>
    <dbReference type="NCBI Taxonomy" id="107243"/>
    <lineage>
        <taxon>Eukaryota</taxon>
        <taxon>Viridiplantae</taxon>
        <taxon>Streptophyta</taxon>
        <taxon>Embryophyta</taxon>
        <taxon>Tracheophyta</taxon>
        <taxon>Spermatophyta</taxon>
        <taxon>Magnoliopsida</taxon>
        <taxon>eudicotyledons</taxon>
        <taxon>Gunneridae</taxon>
        <taxon>Pentapetalae</taxon>
        <taxon>rosids</taxon>
        <taxon>malvids</taxon>
        <taxon>Brassicales</taxon>
        <taxon>Brassicaceae</taxon>
        <taxon>Coluteocarpeae</taxon>
        <taxon>Noccaea</taxon>
    </lineage>
</organism>
<dbReference type="InterPro" id="IPR048686">
    <property type="entry name" value="SHPRH_helical_1st"/>
</dbReference>
<dbReference type="InterPro" id="IPR001650">
    <property type="entry name" value="Helicase_C-like"/>
</dbReference>
<dbReference type="PROSITE" id="PS01359">
    <property type="entry name" value="ZF_PHD_1"/>
    <property type="match status" value="1"/>
</dbReference>
<proteinExistence type="inferred from homology"/>
<evidence type="ECO:0000313" key="11">
    <source>
        <dbReference type="EMBL" id="JAU33080.1"/>
    </source>
</evidence>
<feature type="region of interest" description="Disordered" evidence="7">
    <location>
        <begin position="909"/>
        <end position="929"/>
    </location>
</feature>
<comment type="similarity">
    <text evidence="1">Belongs to the SNF2/RAD54 helicase family. RAD16 subfamily.</text>
</comment>
<dbReference type="Pfam" id="PF21324">
    <property type="entry name" value="SHPRH_helical-2nd"/>
    <property type="match status" value="1"/>
</dbReference>
<evidence type="ECO:0000256" key="5">
    <source>
        <dbReference type="ARBA" id="ARBA00022833"/>
    </source>
</evidence>
<dbReference type="PANTHER" id="PTHR45865">
    <property type="entry name" value="E3 UBIQUITIN-PROTEIN LIGASE SHPRH FAMILY MEMBER"/>
    <property type="match status" value="1"/>
</dbReference>
<dbReference type="SUPFAM" id="SSF52540">
    <property type="entry name" value="P-loop containing nucleoside triphosphate hydrolases"/>
    <property type="match status" value="2"/>
</dbReference>
<feature type="compositionally biased region" description="Basic and acidic residues" evidence="7">
    <location>
        <begin position="1600"/>
        <end position="1609"/>
    </location>
</feature>
<evidence type="ECO:0000259" key="9">
    <source>
        <dbReference type="PROSITE" id="PS51192"/>
    </source>
</evidence>
<accession>A0A1J3ESB3</accession>
<evidence type="ECO:0000256" key="3">
    <source>
        <dbReference type="ARBA" id="ARBA00022771"/>
    </source>
</evidence>
<feature type="region of interest" description="Disordered" evidence="7">
    <location>
        <begin position="1"/>
        <end position="41"/>
    </location>
</feature>
<keyword evidence="2" id="KW-0479">Metal-binding</keyword>
<dbReference type="InterPro" id="IPR019786">
    <property type="entry name" value="Zinc_finger_PHD-type_CS"/>
</dbReference>
<keyword evidence="3 6" id="KW-0863">Zinc-finger</keyword>
<gene>
    <name evidence="11" type="ORF">LC_TR18248_c0_g1_i1_g.61716</name>
</gene>
<feature type="domain" description="Helicase ATP-binding" evidence="9">
    <location>
        <begin position="493"/>
        <end position="656"/>
    </location>
</feature>
<dbReference type="InterPro" id="IPR049730">
    <property type="entry name" value="SNF2/RAD54-like_C"/>
</dbReference>
<keyword evidence="5" id="KW-0862">Zinc</keyword>
<dbReference type="PROSITE" id="PS51194">
    <property type="entry name" value="HELICASE_CTER"/>
    <property type="match status" value="1"/>
</dbReference>
<evidence type="ECO:0000259" key="8">
    <source>
        <dbReference type="PROSITE" id="PS50089"/>
    </source>
</evidence>
<evidence type="ECO:0000256" key="2">
    <source>
        <dbReference type="ARBA" id="ARBA00022723"/>
    </source>
</evidence>
<dbReference type="SMART" id="SM00249">
    <property type="entry name" value="PHD"/>
    <property type="match status" value="1"/>
</dbReference>
<dbReference type="SMART" id="SM00487">
    <property type="entry name" value="DEXDc"/>
    <property type="match status" value="1"/>
</dbReference>
<evidence type="ECO:0000256" key="7">
    <source>
        <dbReference type="SAM" id="MobiDB-lite"/>
    </source>
</evidence>
<evidence type="ECO:0000256" key="1">
    <source>
        <dbReference type="ARBA" id="ARBA00008438"/>
    </source>
</evidence>
<evidence type="ECO:0000256" key="6">
    <source>
        <dbReference type="PROSITE-ProRule" id="PRU00175"/>
    </source>
</evidence>
<dbReference type="InterPro" id="IPR048695">
    <property type="entry name" value="SHPRH_helical_2nd"/>
</dbReference>
<keyword evidence="4" id="KW-0378">Hydrolase</keyword>
<feature type="region of interest" description="Disordered" evidence="7">
    <location>
        <begin position="1141"/>
        <end position="1163"/>
    </location>
</feature>
<dbReference type="SMART" id="SM00490">
    <property type="entry name" value="HELICc"/>
    <property type="match status" value="1"/>
</dbReference>
<dbReference type="Pfam" id="PF00271">
    <property type="entry name" value="Helicase_C"/>
    <property type="match status" value="1"/>
</dbReference>
<dbReference type="GO" id="GO:0008270">
    <property type="term" value="F:zinc ion binding"/>
    <property type="evidence" value="ECO:0007669"/>
    <property type="project" value="UniProtKB-KW"/>
</dbReference>
<evidence type="ECO:0000256" key="4">
    <source>
        <dbReference type="ARBA" id="ARBA00022801"/>
    </source>
</evidence>
<evidence type="ECO:0000259" key="10">
    <source>
        <dbReference type="PROSITE" id="PS51194"/>
    </source>
</evidence>
<reference evidence="11" key="1">
    <citation type="submission" date="2016-07" db="EMBL/GenBank/DDBJ databases">
        <title>De novo transcriptome assembly of four accessions of the metal hyperaccumulator plant Noccaea caerulescens.</title>
        <authorList>
            <person name="Blande D."/>
            <person name="Halimaa P."/>
            <person name="Tervahauta A.I."/>
            <person name="Aarts M.G."/>
            <person name="Karenlampi S.O."/>
        </authorList>
    </citation>
    <scope>NUCLEOTIDE SEQUENCE</scope>
</reference>
<feature type="compositionally biased region" description="Basic and acidic residues" evidence="7">
    <location>
        <begin position="1141"/>
        <end position="1161"/>
    </location>
</feature>
<dbReference type="GO" id="GO:0005524">
    <property type="term" value="F:ATP binding"/>
    <property type="evidence" value="ECO:0007669"/>
    <property type="project" value="InterPro"/>
</dbReference>
<dbReference type="SUPFAM" id="SSF57903">
    <property type="entry name" value="FYVE/PHD zinc finger"/>
    <property type="match status" value="1"/>
</dbReference>
<dbReference type="GO" id="GO:0016787">
    <property type="term" value="F:hydrolase activity"/>
    <property type="evidence" value="ECO:0007669"/>
    <property type="project" value="UniProtKB-KW"/>
</dbReference>
<dbReference type="SUPFAM" id="SSF57850">
    <property type="entry name" value="RING/U-box"/>
    <property type="match status" value="1"/>
</dbReference>
<feature type="domain" description="RING-type" evidence="8">
    <location>
        <begin position="1326"/>
        <end position="1374"/>
    </location>
</feature>
<dbReference type="Gene3D" id="3.40.50.10810">
    <property type="entry name" value="Tandem AAA-ATPase domain"/>
    <property type="match status" value="1"/>
</dbReference>
<sequence length="1637" mass="184746">MGRRKQSKPQRSVGLITETGPESDSKKLSGDDAEDSREKNVENIDKPYYANICSTSLISEQQQHFDVAEVVLTNLSLREGVCNSSSTLTPFEIDHGLDCSLRFRLCNVTNFVDRIKLGHWPVLSSSDITLELIDRKVYDDDEAASVIWSASFDGPGEGVSGLAHLASIKFLTLRLVPSDHGLLPPRVRVEMLQQAFDACDSLLETTRQIWKKSMIHVMSWLRPEVMTSEAKYETESIVKETEGSMVMGDETLDSSKQSRFDAAAFYEAIKPSKMDAMLEDDITDLLPELRPYQRRAAYWMLKRERGDPITLGNKEQSQFISPLSISVGFLDSASKMFFNPFSGNISLAPECFAPRIPGGILADEMGLGKTVELLACIFSHRKPAEDEISTFDGSPVTDDCKTGLKRLKRERVECICGAVTESRKYKGVWVQCDMCDAWQHADCVGYSPKGKAKKAGQDVDKKVSQKKSKKDAVKFVDREGEYICQMCSELVQVTASPISTGATLIVCPAPILHQWHSEITRHTRLGSLVTCIYEGARSASLSEEPMIDITELLNADIVLTTYDVLKEDLTHDHDRHVGDRHCLRFQKRYPVIPTPLTRIFWWRICLDEAQMVESNAAAATEMALRLYTKHRWCITGTPIQRKLDDLFGLLRFLKANPFDVSRWWTEVIRDPYERQDAKAMEFTHKFFKQVMWRSSKVHVADELQIPPQEECVSWLKFSAIEEHFYSRQHETCVSYAREVIETLKRDILKRGHSSSDNPLITHAEASKLLNSLLKLRQACCHPQVGSSGLRSLQQTPMTMEEILMVLVKKTQSEGEEALRVLIVALNGIAAVAMLKQEFSEAVSLYREALSITEEHAEDFRLDPLLNIHLLHNLAEILPMAEGSPETKIDVKDDDHHRAAKRRRISELDSLTHVTSETAPDSGLKNEGEYHEERKNLDIVCNTLKVKYLSAFNSKLSAAQQEFIKSYNQVSESLRNMGNQRSIWWLDALQLAEENKDFSSELARKNEEAIHGNLNNTSSSRATSRFKTVHGMKLHLQTCMDALESSRKTVLDKLLQIDQTMEKPKLEDIECIGNCKTCQLKDDGPTCVHCELDKLFQEYEARLFRLQKSRKGEMELASAEELVDLQKKRSARNLFFSGLSSRNKDLNPSHGDSKEPTKKRNAGDAVIFSKAPSEMEIVLGVIRNHCKTYLDRESKLAATKHLQTLEVMRKEYVHARLLAKAQAQLLRAYDEINMATMRLQLRESEDDTSIYALSMDELDAASVQNTNDKFLAQSSLLTIKGKLRYLKGLIKSKQKQESESPDHSSPVTALVPVEQEGENLIKREEACPICHENLRSQKMVFQCGHNTCCRCFFAMTERGSIHENLQMWVMCPICRQHTDVRNVAYADDRQNGSSSDQDHKENEASLAVQGSYGTKIEAVTRRILWIKSSDQQAKVLVFSSWKDVLDVLEHSLAANGITFIRMKGGRKSQTAISRFKGTEKEEAKSIQVLLLLVQHGANGLNLLEAQHVILVEPLLNPAAEAQAVGRVHRIGQENPTLVHRFLVTGTVEESIYKLNRRKNTSLSSFSSRNTKNQDQQFLTLRDLESLFASPAAEAEENEENSGDRQKDLRDLPPSVAAAIAAKRRIKESNASSSTTNTS</sequence>
<dbReference type="CDD" id="cd15517">
    <property type="entry name" value="PHD_TCF19_like"/>
    <property type="match status" value="1"/>
</dbReference>
<dbReference type="CDD" id="cd18793">
    <property type="entry name" value="SF2_C_SNF"/>
    <property type="match status" value="1"/>
</dbReference>
<dbReference type="PROSITE" id="PS50089">
    <property type="entry name" value="ZF_RING_2"/>
    <property type="match status" value="1"/>
</dbReference>